<keyword evidence="6" id="KW-0175">Coiled coil</keyword>
<feature type="coiled-coil region" evidence="6">
    <location>
        <begin position="343"/>
        <end position="384"/>
    </location>
</feature>
<comment type="caution">
    <text evidence="9">The sequence shown here is derived from an EMBL/GenBank/DDBJ whole genome shotgun (WGS) entry which is preliminary data.</text>
</comment>
<dbReference type="PANTHER" id="PTHR45996:SF3">
    <property type="entry name" value="CREB-H TRANSCRIPTION FACTOR HOMOLOG LET-607"/>
    <property type="match status" value="1"/>
</dbReference>
<dbReference type="Pfam" id="PF00170">
    <property type="entry name" value="bZIP_1"/>
    <property type="match status" value="1"/>
</dbReference>
<feature type="compositionally biased region" description="Basic and acidic residues" evidence="7">
    <location>
        <begin position="497"/>
        <end position="518"/>
    </location>
</feature>
<evidence type="ECO:0000259" key="8">
    <source>
        <dbReference type="PROSITE" id="PS50217"/>
    </source>
</evidence>
<feature type="region of interest" description="Disordered" evidence="7">
    <location>
        <begin position="109"/>
        <end position="142"/>
    </location>
</feature>
<dbReference type="AlphaFoldDB" id="A0AAV4INS6"/>
<dbReference type="InterPro" id="IPR051381">
    <property type="entry name" value="CREB_ATF_subfamily"/>
</dbReference>
<reference evidence="9 10" key="1">
    <citation type="journal article" date="2021" name="Elife">
        <title>Chloroplast acquisition without the gene transfer in kleptoplastic sea slugs, Plakobranchus ocellatus.</title>
        <authorList>
            <person name="Maeda T."/>
            <person name="Takahashi S."/>
            <person name="Yoshida T."/>
            <person name="Shimamura S."/>
            <person name="Takaki Y."/>
            <person name="Nagai Y."/>
            <person name="Toyoda A."/>
            <person name="Suzuki Y."/>
            <person name="Arimoto A."/>
            <person name="Ishii H."/>
            <person name="Satoh N."/>
            <person name="Nishiyama T."/>
            <person name="Hasebe M."/>
            <person name="Maruyama T."/>
            <person name="Minagawa J."/>
            <person name="Obokata J."/>
            <person name="Shigenobu S."/>
        </authorList>
    </citation>
    <scope>NUCLEOTIDE SEQUENCE [LARGE SCALE GENOMIC DNA]</scope>
</reference>
<proteinExistence type="predicted"/>
<dbReference type="SMART" id="SM00338">
    <property type="entry name" value="BRLZ"/>
    <property type="match status" value="1"/>
</dbReference>
<dbReference type="EMBL" id="BMAT01013356">
    <property type="protein sequence ID" value="GFS11048.1"/>
    <property type="molecule type" value="Genomic_DNA"/>
</dbReference>
<keyword evidence="4" id="KW-0804">Transcription</keyword>
<dbReference type="GO" id="GO:0005634">
    <property type="term" value="C:nucleus"/>
    <property type="evidence" value="ECO:0007669"/>
    <property type="project" value="TreeGrafter"/>
</dbReference>
<feature type="domain" description="BZIP" evidence="8">
    <location>
        <begin position="318"/>
        <end position="381"/>
    </location>
</feature>
<dbReference type="Proteomes" id="UP000762676">
    <property type="component" value="Unassembled WGS sequence"/>
</dbReference>
<gene>
    <name evidence="9" type="ORF">ElyMa_006662300</name>
</gene>
<dbReference type="CDD" id="cd14689">
    <property type="entry name" value="bZIP_CREB3"/>
    <property type="match status" value="1"/>
</dbReference>
<dbReference type="InterPro" id="IPR004827">
    <property type="entry name" value="bZIP"/>
</dbReference>
<evidence type="ECO:0000256" key="4">
    <source>
        <dbReference type="ARBA" id="ARBA00023163"/>
    </source>
</evidence>
<name>A0AAV4INS6_9GAST</name>
<protein>
    <submittedName>
        <fullName evidence="9">Cyclic AMP-responsive element-binding protein 3-like protein 3</fullName>
    </submittedName>
</protein>
<organism evidence="9 10">
    <name type="scientific">Elysia marginata</name>
    <dbReference type="NCBI Taxonomy" id="1093978"/>
    <lineage>
        <taxon>Eukaryota</taxon>
        <taxon>Metazoa</taxon>
        <taxon>Spiralia</taxon>
        <taxon>Lophotrochozoa</taxon>
        <taxon>Mollusca</taxon>
        <taxon>Gastropoda</taxon>
        <taxon>Heterobranchia</taxon>
        <taxon>Euthyneura</taxon>
        <taxon>Panpulmonata</taxon>
        <taxon>Sacoglossa</taxon>
        <taxon>Placobranchoidea</taxon>
        <taxon>Plakobranchidae</taxon>
        <taxon>Elysia</taxon>
    </lineage>
</organism>
<evidence type="ECO:0000256" key="5">
    <source>
        <dbReference type="ARBA" id="ARBA00023242"/>
    </source>
</evidence>
<comment type="subcellular location">
    <subcellularLocation>
        <location evidence="1">Endoplasmic reticulum membrane</location>
        <topology evidence="1">Single-pass type II membrane protein</topology>
    </subcellularLocation>
</comment>
<keyword evidence="5" id="KW-0539">Nucleus</keyword>
<dbReference type="GO" id="GO:0000981">
    <property type="term" value="F:DNA-binding transcription factor activity, RNA polymerase II-specific"/>
    <property type="evidence" value="ECO:0007669"/>
    <property type="project" value="TreeGrafter"/>
</dbReference>
<evidence type="ECO:0000256" key="1">
    <source>
        <dbReference type="ARBA" id="ARBA00004648"/>
    </source>
</evidence>
<dbReference type="PROSITE" id="PS50217">
    <property type="entry name" value="BZIP"/>
    <property type="match status" value="1"/>
</dbReference>
<dbReference type="SUPFAM" id="SSF57959">
    <property type="entry name" value="Leucine zipper domain"/>
    <property type="match status" value="1"/>
</dbReference>
<sequence>MEFDTPSTDILDLLFDDSCGLLKDDLPHFGTDFLDNLGLGSYGNGKQHFVGSPLGPDLTNSNTIGLNDVDLLSDNLFDNLINNAQTATLNEGEPPVKRQAFHSDHDYIAHKSPSEHSDSGVSSESDDFTSLSRLSPNSEKNMTDDQLEMFSTKFSPDSFNFSHTFDVSPFSDHTTDDFLAEDFTSEKLPNSCLTHTVDTTTTDLEDYDFSLCGNDTDDISIDFDFDALQPPSLSPDLHTKGTQSVLLVNGSNRRVIPVQRASKKDISLPFTVKDVDPHVTSTTHFPELRLTDEEKELLAREGVTLPTNLPLTRDEERVLKAVRRKIRNKISAKESRKRKQGYVDGLEQRVKMCTAENRELLKKVETLEKQNVTLISQLKRVQSLVNKSKMPAQASTCVMVLLLSFAFFVVPTLNPFGGEDEALTSLSGQTSSVRGKARSLLGHEASLQSETDEDPYGVSQRPAAPWDVSDKFSSLVSEETVRPIKKEIMDLEVDSEKEEKPSPLLFTKEEREEVEPTHITSRDIKIEFPGLRGQTVSVAEVISNENNQNLTEEQWESDIEIDVEK</sequence>
<accession>A0AAV4INS6</accession>
<keyword evidence="2" id="KW-0805">Transcription regulation</keyword>
<dbReference type="PROSITE" id="PS00036">
    <property type="entry name" value="BZIP_BASIC"/>
    <property type="match status" value="1"/>
</dbReference>
<evidence type="ECO:0000313" key="9">
    <source>
        <dbReference type="EMBL" id="GFS11048.1"/>
    </source>
</evidence>
<keyword evidence="10" id="KW-1185">Reference proteome</keyword>
<evidence type="ECO:0000256" key="7">
    <source>
        <dbReference type="SAM" id="MobiDB-lite"/>
    </source>
</evidence>
<evidence type="ECO:0000256" key="2">
    <source>
        <dbReference type="ARBA" id="ARBA00023015"/>
    </source>
</evidence>
<evidence type="ECO:0000256" key="3">
    <source>
        <dbReference type="ARBA" id="ARBA00023125"/>
    </source>
</evidence>
<dbReference type="GO" id="GO:0005789">
    <property type="term" value="C:endoplasmic reticulum membrane"/>
    <property type="evidence" value="ECO:0007669"/>
    <property type="project" value="UniProtKB-SubCell"/>
</dbReference>
<feature type="compositionally biased region" description="Polar residues" evidence="7">
    <location>
        <begin position="128"/>
        <end position="140"/>
    </location>
</feature>
<feature type="compositionally biased region" description="Basic and acidic residues" evidence="7">
    <location>
        <begin position="109"/>
        <end position="118"/>
    </location>
</feature>
<dbReference type="PANTHER" id="PTHR45996">
    <property type="entry name" value="AGAP001464-PB"/>
    <property type="match status" value="1"/>
</dbReference>
<evidence type="ECO:0000313" key="10">
    <source>
        <dbReference type="Proteomes" id="UP000762676"/>
    </source>
</evidence>
<dbReference type="Gene3D" id="1.20.5.170">
    <property type="match status" value="1"/>
</dbReference>
<dbReference type="InterPro" id="IPR046347">
    <property type="entry name" value="bZIP_sf"/>
</dbReference>
<dbReference type="GO" id="GO:0000978">
    <property type="term" value="F:RNA polymerase II cis-regulatory region sequence-specific DNA binding"/>
    <property type="evidence" value="ECO:0007669"/>
    <property type="project" value="TreeGrafter"/>
</dbReference>
<keyword evidence="3" id="KW-0238">DNA-binding</keyword>
<evidence type="ECO:0000256" key="6">
    <source>
        <dbReference type="SAM" id="Coils"/>
    </source>
</evidence>
<feature type="region of interest" description="Disordered" evidence="7">
    <location>
        <begin position="493"/>
        <end position="518"/>
    </location>
</feature>